<dbReference type="NCBIfam" id="TIGR01638">
    <property type="entry name" value="Atha_cystat_rel"/>
    <property type="match status" value="1"/>
</dbReference>
<dbReference type="PANTHER" id="PTHR31228">
    <property type="entry name" value="CYSTATIN/MONELLIN SUPERFAMILY PROTEIN"/>
    <property type="match status" value="1"/>
</dbReference>
<feature type="region of interest" description="Disordered" evidence="1">
    <location>
        <begin position="1"/>
        <end position="35"/>
    </location>
</feature>
<dbReference type="RefSeq" id="XP_019085181.1">
    <property type="nucleotide sequence ID" value="XM_019229636.1"/>
</dbReference>
<dbReference type="GeneID" id="104747524"/>
<proteinExistence type="predicted"/>
<dbReference type="InterPro" id="IPR006525">
    <property type="entry name" value="Cystatin-related_pln"/>
</dbReference>
<evidence type="ECO:0000256" key="1">
    <source>
        <dbReference type="SAM" id="MobiDB-lite"/>
    </source>
</evidence>
<reference evidence="3" key="2">
    <citation type="submission" date="2025-08" db="UniProtKB">
        <authorList>
            <consortium name="RefSeq"/>
        </authorList>
    </citation>
    <scope>IDENTIFICATION</scope>
    <source>
        <tissue evidence="3">Leaf</tissue>
    </source>
</reference>
<accession>A0ABM1QEJ3</accession>
<reference evidence="2" key="1">
    <citation type="journal article" date="2014" name="Nat. Commun.">
        <title>The emerging biofuel crop Camelina sativa retains a highly undifferentiated hexaploid genome structure.</title>
        <authorList>
            <person name="Kagale S."/>
            <person name="Koh C."/>
            <person name="Nixon J."/>
            <person name="Bollina V."/>
            <person name="Clarke W.E."/>
            <person name="Tuteja R."/>
            <person name="Spillane C."/>
            <person name="Robinson S.J."/>
            <person name="Links M.G."/>
            <person name="Clarke C."/>
            <person name="Higgins E.E."/>
            <person name="Huebert T."/>
            <person name="Sharpe A.G."/>
            <person name="Parkin I.A."/>
        </authorList>
    </citation>
    <scope>NUCLEOTIDE SEQUENCE [LARGE SCALE GENOMIC DNA]</scope>
    <source>
        <strain evidence="2">cv. DH55</strain>
    </source>
</reference>
<dbReference type="PANTHER" id="PTHR31228:SF24">
    <property type="entry name" value="CYSTATIN_MONELLIN SUPERFAMILY PROTEIN"/>
    <property type="match status" value="1"/>
</dbReference>
<gene>
    <name evidence="3" type="primary">LOC104747524</name>
</gene>
<feature type="compositionally biased region" description="Basic and acidic residues" evidence="1">
    <location>
        <begin position="11"/>
        <end position="35"/>
    </location>
</feature>
<organism evidence="2 3">
    <name type="scientific">Camelina sativa</name>
    <name type="common">False flax</name>
    <name type="synonym">Myagrum sativum</name>
    <dbReference type="NCBI Taxonomy" id="90675"/>
    <lineage>
        <taxon>Eukaryota</taxon>
        <taxon>Viridiplantae</taxon>
        <taxon>Streptophyta</taxon>
        <taxon>Embryophyta</taxon>
        <taxon>Tracheophyta</taxon>
        <taxon>Spermatophyta</taxon>
        <taxon>Magnoliopsida</taxon>
        <taxon>eudicotyledons</taxon>
        <taxon>Gunneridae</taxon>
        <taxon>Pentapetalae</taxon>
        <taxon>rosids</taxon>
        <taxon>malvids</taxon>
        <taxon>Brassicales</taxon>
        <taxon>Brassicaceae</taxon>
        <taxon>Camelineae</taxon>
        <taxon>Camelina</taxon>
    </lineage>
</organism>
<name>A0ABM1QEJ3_CAMSA</name>
<protein>
    <submittedName>
        <fullName evidence="3">Uncharacterized protein LOC104747524</fullName>
    </submittedName>
</protein>
<dbReference type="Proteomes" id="UP000694864">
    <property type="component" value="Chromosome 2"/>
</dbReference>
<evidence type="ECO:0000313" key="2">
    <source>
        <dbReference type="Proteomes" id="UP000694864"/>
    </source>
</evidence>
<keyword evidence="2" id="KW-1185">Reference proteome</keyword>
<evidence type="ECO:0000313" key="3">
    <source>
        <dbReference type="RefSeq" id="XP_019085181.1"/>
    </source>
</evidence>
<sequence>MVLKPCVLETTKTEGDSRIEEGSDGKVKIEERRDTKADNDILKAPEWDVDSFDGLEYYSSSDPASNEQLSSDELEALKNYNIVKRQLIDSKGFYLDPDRRHLYKSICTTSLDRIALWGKTFRDYWEEMVHVCLQKHNQDKVCNVEFVEVVRGNYRGGPRSKSYITFMAREKPDGPLVEYQAKCMVTLNRKRHPILCRPAPTPKP</sequence>